<accession>A0ACC1JZZ3</accession>
<organism evidence="1 2">
    <name type="scientific">Coemansia nantahalensis</name>
    <dbReference type="NCBI Taxonomy" id="2789366"/>
    <lineage>
        <taxon>Eukaryota</taxon>
        <taxon>Fungi</taxon>
        <taxon>Fungi incertae sedis</taxon>
        <taxon>Zoopagomycota</taxon>
        <taxon>Kickxellomycotina</taxon>
        <taxon>Kickxellomycetes</taxon>
        <taxon>Kickxellales</taxon>
        <taxon>Kickxellaceae</taxon>
        <taxon>Coemansia</taxon>
    </lineage>
</organism>
<proteinExistence type="predicted"/>
<reference evidence="1" key="1">
    <citation type="submission" date="2022-07" db="EMBL/GenBank/DDBJ databases">
        <title>Phylogenomic reconstructions and comparative analyses of Kickxellomycotina fungi.</title>
        <authorList>
            <person name="Reynolds N.K."/>
            <person name="Stajich J.E."/>
            <person name="Barry K."/>
            <person name="Grigoriev I.V."/>
            <person name="Crous P."/>
            <person name="Smith M.E."/>
        </authorList>
    </citation>
    <scope>NUCLEOTIDE SEQUENCE</scope>
    <source>
        <strain evidence="1">CBS 109366</strain>
    </source>
</reference>
<dbReference type="EMBL" id="JANBUJ010000694">
    <property type="protein sequence ID" value="KAJ2770616.1"/>
    <property type="molecule type" value="Genomic_DNA"/>
</dbReference>
<gene>
    <name evidence="1" type="primary">RAD2</name>
    <name evidence="1" type="ORF">IWQ57_002580</name>
</gene>
<evidence type="ECO:0000313" key="2">
    <source>
        <dbReference type="Proteomes" id="UP001140234"/>
    </source>
</evidence>
<name>A0ACC1JZZ3_9FUNG</name>
<protein>
    <submittedName>
        <fullName evidence="1">DNA repair protein rad2</fullName>
    </submittedName>
</protein>
<sequence length="1106" mass="119609">MGVKGLWSLLEPAARPVRLEALAHTRLAVDASIWLYQLLNAMKDADGNPVEDAHILGFYRRICKLLYYGIWPVFVFDGGAPELKRATIAERQAARGQRTNDARRTAHQLLQAQLKLHALGTVAEQTGADPSPAAAAVCDESPLRKRKRDEYELPPMQRPALAMRAENAQDLRMAHPEDLHQLLALAAQRPDSTGDFDGLEIDTESAAFKALSPEDQHDLIVALKVRSRQTSHDRLQRMLQSSDSAMDFSKQQIELLVKRNTLTQQWLQVTGNDHRVAALPASAGSVTMGRVAGERNRAYMLSRSDQPGGGWTLNAGGDAAAPAVADFRQEILVESSGTDGSGSAPGSDAELRAGADADSDSDSVEWEDVPPECEQLYGMKAGAAGGDRADSDAVQVSSEEEGDDDDDDDACIASGDDLDSDSAFMYLYAESEALGLISPEEQERLQQRLQQRLRMKREKEENAILQLPAEEFLGMWARLVTQPMVAAEPRIYDDMRNWLVCEPLDALWECAWRANRRYEKLPDVQTSASDDDDDDDSDSDSAGVGQARRSASAASACSDLTELQSKVARLALIANYLTFAWRWRKLREPAPGSVPGSVPEAGAADAQSDVISISTEGETSGSASPHNDGAAQAVSPRNGHEMGLSEAESPTRRHRDAIFEKARALAGPEPGSPDSAAPAGRQAAVVNAIDNGSEGCTPSELSLDDSGDEKDDVDTVMADGNDGNDEQESDNDLDTPTSKHAQLLRDEQDEYALFVGKLKEAASDTPAERSGTYRAARVELERELQELRVRLRDSQRSAAGVERDMVEDIRMLLTLFGIPYITAPLEAEAQCAALVAQQLVDGMVTDDSDAFLFASTSRTRVYRHFFQKDRYVEMYSGEGIYQDSSLVRRDLVFLACLLGSDYTVGIKGIGPVLAMEALAEFGPSTTGDADAGDASDDEARVASALRRFRAWCDLVAGVLPGLAVPDDIAGTPRRRRLAQVVRKAGVPPGFPSLPAVHAYFCPQVDPSEAKLEWGFPRLDMLRQFMSDRLGWPADKTDETLVPVARKMAEAGGPGGGLAQPTLDAFVRPAAPPPGAGLPAAGVGHSKRVGAAISLHKRRQAGGAMQN</sequence>
<comment type="caution">
    <text evidence="1">The sequence shown here is derived from an EMBL/GenBank/DDBJ whole genome shotgun (WGS) entry which is preliminary data.</text>
</comment>
<keyword evidence="2" id="KW-1185">Reference proteome</keyword>
<dbReference type="Proteomes" id="UP001140234">
    <property type="component" value="Unassembled WGS sequence"/>
</dbReference>
<evidence type="ECO:0000313" key="1">
    <source>
        <dbReference type="EMBL" id="KAJ2770616.1"/>
    </source>
</evidence>